<dbReference type="InterPro" id="IPR005149">
    <property type="entry name" value="Tscrpt_reg_PadR_N"/>
</dbReference>
<dbReference type="InterPro" id="IPR036388">
    <property type="entry name" value="WH-like_DNA-bd_sf"/>
</dbReference>
<dbReference type="Proteomes" id="UP000198953">
    <property type="component" value="Unassembled WGS sequence"/>
</dbReference>
<feature type="domain" description="Transcription regulator PadR N-terminal" evidence="1">
    <location>
        <begin position="14"/>
        <end position="86"/>
    </location>
</feature>
<accession>A0A1H8AN23</accession>
<dbReference type="STRING" id="46177.SAMN05660976_05915"/>
<protein>
    <submittedName>
        <fullName evidence="2">Transcriptional regulator, PadR family</fullName>
    </submittedName>
</protein>
<dbReference type="Gene3D" id="1.10.10.10">
    <property type="entry name" value="Winged helix-like DNA-binding domain superfamily/Winged helix DNA-binding domain"/>
    <property type="match status" value="1"/>
</dbReference>
<dbReference type="AlphaFoldDB" id="A0A1H8AN23"/>
<keyword evidence="3" id="KW-1185">Reference proteome</keyword>
<dbReference type="EMBL" id="FOBF01000016">
    <property type="protein sequence ID" value="SEM72162.1"/>
    <property type="molecule type" value="Genomic_DNA"/>
</dbReference>
<evidence type="ECO:0000313" key="2">
    <source>
        <dbReference type="EMBL" id="SEM72162.1"/>
    </source>
</evidence>
<organism evidence="2 3">
    <name type="scientific">Nonomuraea pusilla</name>
    <dbReference type="NCBI Taxonomy" id="46177"/>
    <lineage>
        <taxon>Bacteria</taxon>
        <taxon>Bacillati</taxon>
        <taxon>Actinomycetota</taxon>
        <taxon>Actinomycetes</taxon>
        <taxon>Streptosporangiales</taxon>
        <taxon>Streptosporangiaceae</taxon>
        <taxon>Nonomuraea</taxon>
    </lineage>
</organism>
<name>A0A1H8AN23_9ACTN</name>
<evidence type="ECO:0000259" key="1">
    <source>
        <dbReference type="Pfam" id="PF03551"/>
    </source>
</evidence>
<dbReference type="Pfam" id="PF03551">
    <property type="entry name" value="PadR"/>
    <property type="match status" value="1"/>
</dbReference>
<sequence length="192" mass="21474">MLPMASGGDLAFTILGFLNERPMHGYELKARLTSLTGHLRPVSDGALYPAIARLEAKGLLERHEEPGAAAARRQVLTITRAGREELLRRLRDPADLDISDQTRFFALLTFLSALPDPAGRARVLRRRLDFLEAPASFFHEGDRPVRARDEPDPYRRGMLLVAAASSRAERAWLRERLAELEPRREGEPAADA</sequence>
<dbReference type="InterPro" id="IPR052509">
    <property type="entry name" value="Metal_resp_DNA-bind_regulator"/>
</dbReference>
<dbReference type="SUPFAM" id="SSF46785">
    <property type="entry name" value="Winged helix' DNA-binding domain"/>
    <property type="match status" value="1"/>
</dbReference>
<evidence type="ECO:0000313" key="3">
    <source>
        <dbReference type="Proteomes" id="UP000198953"/>
    </source>
</evidence>
<proteinExistence type="predicted"/>
<dbReference type="PANTHER" id="PTHR33169">
    <property type="entry name" value="PADR-FAMILY TRANSCRIPTIONAL REGULATOR"/>
    <property type="match status" value="1"/>
</dbReference>
<reference evidence="2 3" key="1">
    <citation type="submission" date="2016-10" db="EMBL/GenBank/DDBJ databases">
        <authorList>
            <person name="de Groot N.N."/>
        </authorList>
    </citation>
    <scope>NUCLEOTIDE SEQUENCE [LARGE SCALE GENOMIC DNA]</scope>
    <source>
        <strain evidence="2 3">DSM 43357</strain>
    </source>
</reference>
<dbReference type="InterPro" id="IPR036390">
    <property type="entry name" value="WH_DNA-bd_sf"/>
</dbReference>
<gene>
    <name evidence="2" type="ORF">SAMN05660976_05915</name>
</gene>
<dbReference type="PANTHER" id="PTHR33169:SF26">
    <property type="entry name" value="CONSERVED PROTEIN"/>
    <property type="match status" value="1"/>
</dbReference>